<dbReference type="Ensembl" id="ENSEAST00005022747.2">
    <property type="protein sequence ID" value="ENSEASP00005020961.2"/>
    <property type="gene ID" value="ENSEASG00005014356.2"/>
</dbReference>
<keyword evidence="3 12" id="KW-0812">Transmembrane</keyword>
<feature type="domain" description="Intercellular adhesion molecule N-terminal" evidence="14">
    <location>
        <begin position="25"/>
        <end position="106"/>
    </location>
</feature>
<dbReference type="PANTHER" id="PTHR13771:SF3">
    <property type="entry name" value="INTERCELLULAR ADHESION MOLECULE 2"/>
    <property type="match status" value="1"/>
</dbReference>
<gene>
    <name evidence="15" type="primary">ICAM2</name>
</gene>
<evidence type="ECO:0000256" key="2">
    <source>
        <dbReference type="ARBA" id="ARBA00005925"/>
    </source>
</evidence>
<keyword evidence="8 12" id="KW-0472">Membrane</keyword>
<evidence type="ECO:0000256" key="11">
    <source>
        <dbReference type="ARBA" id="ARBA00023319"/>
    </source>
</evidence>
<keyword evidence="7 12" id="KW-1133">Transmembrane helix</keyword>
<dbReference type="RefSeq" id="XP_044600786.1">
    <property type="nucleotide sequence ID" value="XM_044744851.2"/>
</dbReference>
<evidence type="ECO:0000256" key="9">
    <source>
        <dbReference type="ARBA" id="ARBA00023157"/>
    </source>
</evidence>
<dbReference type="GO" id="GO:0005178">
    <property type="term" value="F:integrin binding"/>
    <property type="evidence" value="ECO:0007669"/>
    <property type="project" value="Ensembl"/>
</dbReference>
<organism evidence="15 16">
    <name type="scientific">Equus asinus</name>
    <name type="common">Donkey</name>
    <name type="synonym">Equus africanus asinus</name>
    <dbReference type="NCBI Taxonomy" id="9793"/>
    <lineage>
        <taxon>Eukaryota</taxon>
        <taxon>Metazoa</taxon>
        <taxon>Chordata</taxon>
        <taxon>Craniata</taxon>
        <taxon>Vertebrata</taxon>
        <taxon>Euteleostomi</taxon>
        <taxon>Mammalia</taxon>
        <taxon>Eutheria</taxon>
        <taxon>Laurasiatheria</taxon>
        <taxon>Perissodactyla</taxon>
        <taxon>Equidae</taxon>
        <taxon>Equus</taxon>
    </lineage>
</organism>
<dbReference type="InterPro" id="IPR036179">
    <property type="entry name" value="Ig-like_dom_sf"/>
</dbReference>
<dbReference type="RefSeq" id="XP_070339557.1">
    <property type="nucleotide sequence ID" value="XM_070483456.1"/>
</dbReference>
<dbReference type="InterPro" id="IPR013783">
    <property type="entry name" value="Ig-like_fold"/>
</dbReference>
<evidence type="ECO:0000256" key="6">
    <source>
        <dbReference type="ARBA" id="ARBA00022889"/>
    </source>
</evidence>
<feature type="signal peptide" evidence="13">
    <location>
        <begin position="1"/>
        <end position="25"/>
    </location>
</feature>
<protein>
    <submittedName>
        <fullName evidence="15">Intercellular adhesion molecule 2</fullName>
    </submittedName>
</protein>
<dbReference type="FunFam" id="2.60.40.10:FF:000338">
    <property type="entry name" value="intercellular adhesion molecule 5"/>
    <property type="match status" value="1"/>
</dbReference>
<dbReference type="CTD" id="3384"/>
<keyword evidence="11" id="KW-0393">Immunoglobulin domain</keyword>
<dbReference type="GeneTree" id="ENSGT00940000161654"/>
<keyword evidence="10" id="KW-0325">Glycoprotein</keyword>
<evidence type="ECO:0000256" key="5">
    <source>
        <dbReference type="ARBA" id="ARBA00022737"/>
    </source>
</evidence>
<dbReference type="GO" id="GO:0032154">
    <property type="term" value="C:cleavage furrow"/>
    <property type="evidence" value="ECO:0007669"/>
    <property type="project" value="Ensembl"/>
</dbReference>
<dbReference type="GO" id="GO:0001931">
    <property type="term" value="C:uropod"/>
    <property type="evidence" value="ECO:0007669"/>
    <property type="project" value="Ensembl"/>
</dbReference>
<evidence type="ECO:0000256" key="4">
    <source>
        <dbReference type="ARBA" id="ARBA00022729"/>
    </source>
</evidence>
<evidence type="ECO:0000256" key="1">
    <source>
        <dbReference type="ARBA" id="ARBA00004479"/>
    </source>
</evidence>
<reference evidence="15 16" key="1">
    <citation type="journal article" date="2020" name="Nat. Commun.">
        <title>Donkey genomes provide new insights into domestication and selection for coat color.</title>
        <authorList>
            <person name="Wang"/>
            <person name="C."/>
            <person name="Li"/>
            <person name="H."/>
            <person name="Guo"/>
            <person name="Y."/>
            <person name="Huang"/>
            <person name="J."/>
            <person name="Sun"/>
            <person name="Y."/>
            <person name="Min"/>
            <person name="J."/>
            <person name="Wang"/>
            <person name="J."/>
            <person name="Fang"/>
            <person name="X."/>
            <person name="Zhao"/>
            <person name="Z."/>
            <person name="Wang"/>
            <person name="S."/>
            <person name="Zhang"/>
            <person name="Y."/>
            <person name="Liu"/>
            <person name="Q."/>
            <person name="Jiang"/>
            <person name="Q."/>
            <person name="Wang"/>
            <person name="X."/>
            <person name="Guo"/>
            <person name="Y."/>
            <person name="Yang"/>
            <person name="C."/>
            <person name="Wang"/>
            <person name="Y."/>
            <person name="Tian"/>
            <person name="F."/>
            <person name="Zhuang"/>
            <person name="G."/>
            <person name="Fan"/>
            <person name="Y."/>
            <person name="Gao"/>
            <person name="Q."/>
            <person name="Li"/>
            <person name="Y."/>
            <person name="Ju"/>
            <person name="Z."/>
            <person name="Li"/>
            <person name="J."/>
            <person name="Li"/>
            <person name="R."/>
            <person name="Hou"/>
            <person name="M."/>
            <person name="Yang"/>
            <person name="G."/>
            <person name="Liu"/>
            <person name="G."/>
            <person name="Liu"/>
            <person name="W."/>
            <person name="Guo"/>
            <person name="J."/>
            <person name="Pan"/>
            <person name="S."/>
            <person name="Fan"/>
            <person name="G."/>
            <person name="Zhang"/>
            <person name="W."/>
            <person name="Zhang"/>
            <person name="R."/>
            <person name="Yu"/>
            <person name="J."/>
            <person name="Zhang"/>
            <person name="X."/>
            <person name="Yin"/>
            <person name="Q."/>
            <person name="Ji"/>
            <person name="C."/>
            <person name="Jin"/>
            <person name="Y."/>
            <person name="Yue"/>
            <person name="G."/>
            <person name="Liu"/>
            <person name="M."/>
            <person name="Xu"/>
            <person name="J."/>
            <person name="Liu"/>
            <person name="S."/>
            <person name="Jordana"/>
            <person name="J."/>
            <person name="Noce"/>
            <person name="A."/>
            <person name="Amills"/>
            <person name="M."/>
            <person name="Wu"/>
            <person name="D.D."/>
            <person name="Li"/>
            <person name="S."/>
            <person name="Zhou"/>
            <person name="X. and Zhong"/>
            <person name="J."/>
        </authorList>
    </citation>
    <scope>NUCLEOTIDE SEQUENCE [LARGE SCALE GENOMIC DNA]</scope>
</reference>
<dbReference type="Pfam" id="PF03921">
    <property type="entry name" value="ICAM_N"/>
    <property type="match status" value="1"/>
</dbReference>
<evidence type="ECO:0000256" key="12">
    <source>
        <dbReference type="SAM" id="Phobius"/>
    </source>
</evidence>
<accession>A0A8C4PPH3</accession>
<keyword evidence="4 13" id="KW-0732">Signal</keyword>
<evidence type="ECO:0000313" key="15">
    <source>
        <dbReference type="Ensembl" id="ENSEASP00005020961.2"/>
    </source>
</evidence>
<dbReference type="GO" id="GO:0005902">
    <property type="term" value="C:microvillus"/>
    <property type="evidence" value="ECO:0007669"/>
    <property type="project" value="Ensembl"/>
</dbReference>
<keyword evidence="16" id="KW-1185">Reference proteome</keyword>
<keyword evidence="6" id="KW-0130">Cell adhesion</keyword>
<proteinExistence type="inferred from homology"/>
<feature type="transmembrane region" description="Helical" evidence="12">
    <location>
        <begin position="223"/>
        <end position="247"/>
    </location>
</feature>
<dbReference type="PANTHER" id="PTHR13771">
    <property type="entry name" value="INTERCELLULAR ADHESION MOLECULE"/>
    <property type="match status" value="1"/>
</dbReference>
<evidence type="ECO:0000256" key="3">
    <source>
        <dbReference type="ARBA" id="ARBA00022692"/>
    </source>
</evidence>
<dbReference type="InterPro" id="IPR047012">
    <property type="entry name" value="ICAM_VCAM"/>
</dbReference>
<comment type="subcellular location">
    <subcellularLocation>
        <location evidence="1">Membrane</location>
        <topology evidence="1">Single-pass type I membrane protein</topology>
    </subcellularLocation>
</comment>
<dbReference type="PRINTS" id="PR01472">
    <property type="entry name" value="ICAMVCAM1"/>
</dbReference>
<comment type="similarity">
    <text evidence="2">Belongs to the immunoglobulin superfamily. ICAM family.</text>
</comment>
<dbReference type="Gene3D" id="2.60.40.10">
    <property type="entry name" value="Immunoglobulins"/>
    <property type="match status" value="2"/>
</dbReference>
<dbReference type="Proteomes" id="UP000694387">
    <property type="component" value="Chromosome 13"/>
</dbReference>
<dbReference type="AlphaFoldDB" id="A0A8C4PPH3"/>
<reference evidence="15" key="2">
    <citation type="submission" date="2025-08" db="UniProtKB">
        <authorList>
            <consortium name="Ensembl"/>
        </authorList>
    </citation>
    <scope>IDENTIFICATION</scope>
</reference>
<reference evidence="15" key="3">
    <citation type="submission" date="2025-09" db="UniProtKB">
        <authorList>
            <consortium name="Ensembl"/>
        </authorList>
    </citation>
    <scope>IDENTIFICATION</scope>
</reference>
<sequence>MSPCGCWGLPVVLLALLCCPGSCETAFEVYVQSEVLTVESGMTWKVNCSTNCTEPEMGGLETSLTKNLLDEQAQWKQFLVSNVSQDIDLHCYFICSGEQQLKTLNIGTSYLLEQVLLKLQPTRVAVGTWFTIECRVPAVEAFESLTLILLRGKETLHRKTFEKTPGPQEAVATYQRLAHRNDSHHNFSCRAELSLHSHSRDVIFRISEPRMLDVYEPMQDNQMVIIITVVSVLLFLFVTSILLCFVLGQHWRQNRRGGETEAQRG</sequence>
<dbReference type="GO" id="GO:0098609">
    <property type="term" value="P:cell-cell adhesion"/>
    <property type="evidence" value="ECO:0007669"/>
    <property type="project" value="InterPro"/>
</dbReference>
<evidence type="ECO:0000259" key="14">
    <source>
        <dbReference type="Pfam" id="PF03921"/>
    </source>
</evidence>
<feature type="chain" id="PRO_5040326973" evidence="13">
    <location>
        <begin position="26"/>
        <end position="265"/>
    </location>
</feature>
<evidence type="ECO:0000256" key="13">
    <source>
        <dbReference type="SAM" id="SignalP"/>
    </source>
</evidence>
<evidence type="ECO:0000256" key="8">
    <source>
        <dbReference type="ARBA" id="ARBA00023136"/>
    </source>
</evidence>
<dbReference type="InterPro" id="IPR003987">
    <property type="entry name" value="ICAM_VCAM_N"/>
</dbReference>
<name>A0A8C4PPH3_EQUAS</name>
<evidence type="ECO:0000256" key="7">
    <source>
        <dbReference type="ARBA" id="ARBA00022989"/>
    </source>
</evidence>
<dbReference type="FunFam" id="2.60.40.10:FF:000194">
    <property type="entry name" value="Intercellular adhesion molecule 1"/>
    <property type="match status" value="1"/>
</dbReference>
<dbReference type="GeneID" id="106835538"/>
<dbReference type="InterPro" id="IPR013768">
    <property type="entry name" value="ICAM_N"/>
</dbReference>
<keyword evidence="9" id="KW-1015">Disulfide bond</keyword>
<keyword evidence="5" id="KW-0677">Repeat</keyword>
<evidence type="ECO:0000256" key="10">
    <source>
        <dbReference type="ARBA" id="ARBA00023180"/>
    </source>
</evidence>
<dbReference type="SUPFAM" id="SSF48726">
    <property type="entry name" value="Immunoglobulin"/>
    <property type="match status" value="2"/>
</dbReference>
<evidence type="ECO:0000313" key="16">
    <source>
        <dbReference type="Proteomes" id="UP000694387"/>
    </source>
</evidence>